<evidence type="ECO:0000256" key="1">
    <source>
        <dbReference type="ARBA" id="ARBA00022884"/>
    </source>
</evidence>
<dbReference type="InterPro" id="IPR035979">
    <property type="entry name" value="RBD_domain_sf"/>
</dbReference>
<sequence>MSMVPGFRRLLGNYLSSPCPRSTVFFSRGVTTKLFVGGLSFYTTEKALTEAFSRFGEVVEVKVVMDRVSQRSKGFGFVQYASEADAERAKAEMNGKVLSGRIIFVDTVKPKSQLSGDLPSATVPPVLSSKTVGRDDFEKL</sequence>
<dbReference type="PANTHER" id="PTHR48027">
    <property type="entry name" value="HETEROGENEOUS NUCLEAR RIBONUCLEOPROTEIN 87F-RELATED"/>
    <property type="match status" value="1"/>
</dbReference>
<feature type="domain" description="RRM" evidence="4">
    <location>
        <begin position="32"/>
        <end position="110"/>
    </location>
</feature>
<dbReference type="Gene3D" id="3.30.70.330">
    <property type="match status" value="1"/>
</dbReference>
<proteinExistence type="evidence at transcript level"/>
<evidence type="ECO:0000259" key="4">
    <source>
        <dbReference type="PROSITE" id="PS50102"/>
    </source>
</evidence>
<dbReference type="AlphaFoldDB" id="A9NMZ7"/>
<keyword evidence="1 2" id="KW-0694">RNA-binding</keyword>
<evidence type="ECO:0000256" key="3">
    <source>
        <dbReference type="SAM" id="MobiDB-lite"/>
    </source>
</evidence>
<dbReference type="InterPro" id="IPR012677">
    <property type="entry name" value="Nucleotide-bd_a/b_plait_sf"/>
</dbReference>
<protein>
    <recommendedName>
        <fullName evidence="4">RRM domain-containing protein</fullName>
    </recommendedName>
</protein>
<reference evidence="5" key="1">
    <citation type="journal article" date="2008" name="BMC Genomics">
        <title>A conifer genomics resource of 200,000 spruce (Picea spp.) ESTs and 6,464 high-quality, sequence-finished full-length cDNAs for Sitka spruce (Picea sitchensis).</title>
        <authorList>
            <person name="Ralph S.G."/>
            <person name="Chun H.J."/>
            <person name="Kolosova N."/>
            <person name="Cooper D."/>
            <person name="Oddy C."/>
            <person name="Ritland C.E."/>
            <person name="Kirkpatrick R."/>
            <person name="Moore R."/>
            <person name="Barber S."/>
            <person name="Holt R.A."/>
            <person name="Jones S.J."/>
            <person name="Marra M.A."/>
            <person name="Douglas C.J."/>
            <person name="Ritland K."/>
            <person name="Bohlmann J."/>
        </authorList>
    </citation>
    <scope>NUCLEOTIDE SEQUENCE</scope>
    <source>
        <tissue evidence="5">Green portion of the leader tissue</tissue>
    </source>
</reference>
<feature type="region of interest" description="Disordered" evidence="3">
    <location>
        <begin position="113"/>
        <end position="140"/>
    </location>
</feature>
<dbReference type="PROSITE" id="PS50102">
    <property type="entry name" value="RRM"/>
    <property type="match status" value="1"/>
</dbReference>
<dbReference type="InterPro" id="IPR052462">
    <property type="entry name" value="SLIRP/GR-RBP-like"/>
</dbReference>
<dbReference type="EMBL" id="EF082653">
    <property type="protein sequence ID" value="ABK22008.1"/>
    <property type="molecule type" value="mRNA"/>
</dbReference>
<dbReference type="GO" id="GO:0003723">
    <property type="term" value="F:RNA binding"/>
    <property type="evidence" value="ECO:0007669"/>
    <property type="project" value="UniProtKB-UniRule"/>
</dbReference>
<accession>A9NMZ7</accession>
<dbReference type="InterPro" id="IPR000504">
    <property type="entry name" value="RRM_dom"/>
</dbReference>
<evidence type="ECO:0000256" key="2">
    <source>
        <dbReference type="PROSITE-ProRule" id="PRU00176"/>
    </source>
</evidence>
<evidence type="ECO:0000313" key="5">
    <source>
        <dbReference type="EMBL" id="ABK22008.1"/>
    </source>
</evidence>
<dbReference type="SUPFAM" id="SSF54928">
    <property type="entry name" value="RNA-binding domain, RBD"/>
    <property type="match status" value="1"/>
</dbReference>
<name>A9NMZ7_PICSI</name>
<dbReference type="Pfam" id="PF00076">
    <property type="entry name" value="RRM_1"/>
    <property type="match status" value="1"/>
</dbReference>
<organism evidence="5">
    <name type="scientific">Picea sitchensis</name>
    <name type="common">Sitka spruce</name>
    <name type="synonym">Pinus sitchensis</name>
    <dbReference type="NCBI Taxonomy" id="3332"/>
    <lineage>
        <taxon>Eukaryota</taxon>
        <taxon>Viridiplantae</taxon>
        <taxon>Streptophyta</taxon>
        <taxon>Embryophyta</taxon>
        <taxon>Tracheophyta</taxon>
        <taxon>Spermatophyta</taxon>
        <taxon>Pinopsida</taxon>
        <taxon>Pinidae</taxon>
        <taxon>Conifers I</taxon>
        <taxon>Pinales</taxon>
        <taxon>Pinaceae</taxon>
        <taxon>Picea</taxon>
    </lineage>
</organism>
<dbReference type="OMA" id="FLKQCTF"/>
<dbReference type="SMART" id="SM00360">
    <property type="entry name" value="RRM"/>
    <property type="match status" value="1"/>
</dbReference>